<reference evidence="17" key="1">
    <citation type="journal article" date="2014" name="PLoS ONE">
        <title>Transcriptome-Based Identification of ABC Transporters in the Western Tarnished Plant Bug Lygus hesperus.</title>
        <authorList>
            <person name="Hull J.J."/>
            <person name="Chaney K."/>
            <person name="Geib S.M."/>
            <person name="Fabrick J.A."/>
            <person name="Brent C.S."/>
            <person name="Walsh D."/>
            <person name="Lavine L.C."/>
        </authorList>
    </citation>
    <scope>NUCLEOTIDE SEQUENCE</scope>
</reference>
<keyword evidence="7 12" id="KW-0040">ANK repeat</keyword>
<feature type="transmembrane region" description="Helical" evidence="14">
    <location>
        <begin position="867"/>
        <end position="889"/>
    </location>
</feature>
<organism evidence="17">
    <name type="scientific">Lygus hesperus</name>
    <name type="common">Western plant bug</name>
    <dbReference type="NCBI Taxonomy" id="30085"/>
    <lineage>
        <taxon>Eukaryota</taxon>
        <taxon>Metazoa</taxon>
        <taxon>Ecdysozoa</taxon>
        <taxon>Arthropoda</taxon>
        <taxon>Hexapoda</taxon>
        <taxon>Insecta</taxon>
        <taxon>Pterygota</taxon>
        <taxon>Neoptera</taxon>
        <taxon>Paraneoptera</taxon>
        <taxon>Hemiptera</taxon>
        <taxon>Heteroptera</taxon>
        <taxon>Panheteroptera</taxon>
        <taxon>Cimicomorpha</taxon>
        <taxon>Miridae</taxon>
        <taxon>Mirini</taxon>
        <taxon>Lygus</taxon>
    </lineage>
</organism>
<sequence length="1134" mass="126818">MKSTRYLRVPTNGDVELDDIDDGRSLERQQSLTTSIGSAETGRRVRQQNDRRRERLNTELLNAVSHKDVDQVQKLILEGASGRACCRKSGITALHLAASLGDIITLSVLLENGADARARDGKGREAAHLAAWAGQLEVLEDLANKDPGIIGCRVERSSISEDQEILDSWTHSHEEFDAIIPIELEDGITPLHLASMRGHVRCVDFLLKNGANVDAQTAKELTPIDVAGLHLAEPEGADDISKPRVGDIAEEGPGRFMAVAFKMVNASKKKPKAQNPLLRIYEELVNSGATMPKGRVLRSTEMRSAVQTKKVTTPMHTGVMTGDVEVIRYLLNSGACLMAWNSDEETALHLAVREKLYEPLKEMLYWDADQLNNVGSHWESKVDVRDSRGLTPLLLAAQLQWADGVALLLEEGADVTLTSNKNETVLHFAAKLGDDRMMQEFLSAPNCSKILERRDDQYYTPVCHAVESKSLDCVKLLSNSKANLAVTVPGNLTMLHKAAENNSPDIIAFLATDESVKQQDLVNKVCRLEKGGVAPLHIAALKGYHECVRELIQGGCDVSVKTLPESHRSSTALHLAARHGHLSAMELILMRDTKSHTARDDDYWTPLHVAAARGHSQCVKILLWCNADLAAAVRDESGKRTAIDLIMLCIPQPVDFLEGIFDAYITFDGKSMTDEDAKITIKYDVLVPDDRCERQLKVMNALLNCDKIDTIQKLLLHPVIETFLCLKWRKLRIFFVMIMILYGIMTSALTVYAHLMYVEKTSDPLLLDIANAASCVMIFFDFIILFLEIMNLIQLHRFYIKDFESLIKWGMIITCFVVGMADPTYNWTKYVAATAVLLSWLELLFLLARCPSWGYYVLMFSRVAVDVLKVLSTFVLMFIGFTFSFLILFEGTDPFRNFFESFIKLLVMTLEFDYQNMFEPVKGVTALSVTGRLTFISFLILVSIVMMNLMLGLAVNDISALKAQGKTQRLVKQTQFLSLLEMLVYNRTLKRLLPLRIYRPFEDRRAVDDKIIVRPAKPLESINHTLPKSLREAVIDSIWSKSQDNEVEVTISLQDINQKIEDLTDVVKRGSSSSSSSVGGGNILQPLLSVLEDIQHEQAAMKAVLDDIRSKIAEDRASRASVRGHWGPRPPQRI</sequence>
<dbReference type="SUPFAM" id="SSF48403">
    <property type="entry name" value="Ankyrin repeat"/>
    <property type="match status" value="2"/>
</dbReference>
<dbReference type="InterPro" id="IPR005821">
    <property type="entry name" value="Ion_trans_dom"/>
</dbReference>
<dbReference type="GO" id="GO:0034703">
    <property type="term" value="C:cation channel complex"/>
    <property type="evidence" value="ECO:0007669"/>
    <property type="project" value="UniProtKB-ARBA"/>
</dbReference>
<feature type="region of interest" description="Disordered" evidence="13">
    <location>
        <begin position="29"/>
        <end position="51"/>
    </location>
</feature>
<evidence type="ECO:0000256" key="1">
    <source>
        <dbReference type="ARBA" id="ARBA00004141"/>
    </source>
</evidence>
<dbReference type="EMBL" id="GBHO01031699">
    <property type="protein sequence ID" value="JAG11905.1"/>
    <property type="molecule type" value="Transcribed_RNA"/>
</dbReference>
<evidence type="ECO:0000256" key="12">
    <source>
        <dbReference type="PROSITE-ProRule" id="PRU00023"/>
    </source>
</evidence>
<evidence type="ECO:0000256" key="10">
    <source>
        <dbReference type="ARBA" id="ARBA00023180"/>
    </source>
</evidence>
<keyword evidence="6 14" id="KW-1133">Transmembrane helix</keyword>
<evidence type="ECO:0000313" key="17">
    <source>
        <dbReference type="EMBL" id="JAG11905.1"/>
    </source>
</evidence>
<feature type="transmembrane region" description="Helical" evidence="14">
    <location>
        <begin position="733"/>
        <end position="757"/>
    </location>
</feature>
<dbReference type="InterPro" id="IPR036770">
    <property type="entry name" value="Ankyrin_rpt-contain_sf"/>
</dbReference>
<feature type="repeat" description="ANK" evidence="12">
    <location>
        <begin position="89"/>
        <end position="121"/>
    </location>
</feature>
<dbReference type="AlphaFoldDB" id="A0A0A9X472"/>
<evidence type="ECO:0000256" key="7">
    <source>
        <dbReference type="ARBA" id="ARBA00023043"/>
    </source>
</evidence>
<dbReference type="GO" id="GO:0005216">
    <property type="term" value="F:monoatomic ion channel activity"/>
    <property type="evidence" value="ECO:0007669"/>
    <property type="project" value="InterPro"/>
</dbReference>
<proteinExistence type="predicted"/>
<evidence type="ECO:0000256" key="8">
    <source>
        <dbReference type="ARBA" id="ARBA00023065"/>
    </source>
</evidence>
<feature type="repeat" description="ANK" evidence="12">
    <location>
        <begin position="531"/>
        <end position="563"/>
    </location>
</feature>
<keyword evidence="8" id="KW-0406">Ion transport</keyword>
<evidence type="ECO:0000256" key="6">
    <source>
        <dbReference type="ARBA" id="ARBA00022989"/>
    </source>
</evidence>
<evidence type="ECO:0000259" key="15">
    <source>
        <dbReference type="Pfam" id="PF00520"/>
    </source>
</evidence>
<accession>A0A0A9X472</accession>
<dbReference type="PROSITE" id="PS50297">
    <property type="entry name" value="ANK_REP_REGION"/>
    <property type="match status" value="7"/>
</dbReference>
<dbReference type="SMART" id="SM00248">
    <property type="entry name" value="ANK"/>
    <property type="match status" value="13"/>
</dbReference>
<evidence type="ECO:0000256" key="13">
    <source>
        <dbReference type="SAM" id="MobiDB-lite"/>
    </source>
</evidence>
<dbReference type="PANTHER" id="PTHR47143">
    <property type="entry name" value="TRANSIENT RECEPTOR POTENTIAL CATION CHANNEL PROTEIN PAINLESS"/>
    <property type="match status" value="1"/>
</dbReference>
<evidence type="ECO:0000256" key="11">
    <source>
        <dbReference type="ARBA" id="ARBA00023303"/>
    </source>
</evidence>
<feature type="compositionally biased region" description="Basic and acidic residues" evidence="13">
    <location>
        <begin position="41"/>
        <end position="51"/>
    </location>
</feature>
<dbReference type="PROSITE" id="PS50088">
    <property type="entry name" value="ANK_REPEAT"/>
    <property type="match status" value="7"/>
</dbReference>
<keyword evidence="5" id="KW-0677">Repeat</keyword>
<keyword evidence="2" id="KW-0813">Transport</keyword>
<gene>
    <name evidence="17" type="primary">pyx_0</name>
    <name evidence="16" type="synonym">pyx_2</name>
    <name evidence="17" type="ORF">CM83_79885</name>
    <name evidence="16" type="ORF">CM83_79891</name>
</gene>
<protein>
    <submittedName>
        <fullName evidence="17">Transient receptor potential channel pyrexia</fullName>
    </submittedName>
</protein>
<evidence type="ECO:0000256" key="2">
    <source>
        <dbReference type="ARBA" id="ARBA00022448"/>
    </source>
</evidence>
<evidence type="ECO:0000313" key="16">
    <source>
        <dbReference type="EMBL" id="JAG11902.1"/>
    </source>
</evidence>
<evidence type="ECO:0000256" key="5">
    <source>
        <dbReference type="ARBA" id="ARBA00022737"/>
    </source>
</evidence>
<dbReference type="Pfam" id="PF00023">
    <property type="entry name" value="Ank"/>
    <property type="match status" value="2"/>
</dbReference>
<feature type="repeat" description="ANK" evidence="12">
    <location>
        <begin position="310"/>
        <end position="342"/>
    </location>
</feature>
<reference evidence="17" key="2">
    <citation type="submission" date="2014-07" db="EMBL/GenBank/DDBJ databases">
        <authorList>
            <person name="Hull J."/>
        </authorList>
    </citation>
    <scope>NUCLEOTIDE SEQUENCE</scope>
</reference>
<keyword evidence="9 14" id="KW-0472">Membrane</keyword>
<dbReference type="Gene3D" id="1.25.40.20">
    <property type="entry name" value="Ankyrin repeat-containing domain"/>
    <property type="match status" value="5"/>
</dbReference>
<evidence type="ECO:0000256" key="9">
    <source>
        <dbReference type="ARBA" id="ARBA00023136"/>
    </source>
</evidence>
<dbReference type="InterPro" id="IPR002110">
    <property type="entry name" value="Ankyrin_rpt"/>
</dbReference>
<feature type="transmembrane region" description="Helical" evidence="14">
    <location>
        <begin position="827"/>
        <end position="847"/>
    </location>
</feature>
<feature type="transmembrane region" description="Helical" evidence="14">
    <location>
        <begin position="935"/>
        <end position="955"/>
    </location>
</feature>
<dbReference type="PANTHER" id="PTHR47143:SF1">
    <property type="entry name" value="ION_TRANS DOMAIN-CONTAINING PROTEIN"/>
    <property type="match status" value="1"/>
</dbReference>
<keyword evidence="11" id="KW-0407">Ion channel</keyword>
<feature type="repeat" description="ANK" evidence="12">
    <location>
        <begin position="602"/>
        <end position="634"/>
    </location>
</feature>
<keyword evidence="4 14" id="KW-0812">Transmembrane</keyword>
<evidence type="ECO:0000256" key="3">
    <source>
        <dbReference type="ARBA" id="ARBA00022606"/>
    </source>
</evidence>
<dbReference type="Pfam" id="PF00520">
    <property type="entry name" value="Ion_trans"/>
    <property type="match status" value="1"/>
</dbReference>
<feature type="repeat" description="ANK" evidence="12">
    <location>
        <begin position="388"/>
        <end position="420"/>
    </location>
</feature>
<keyword evidence="17" id="KW-0675">Receptor</keyword>
<feature type="domain" description="Ion transport" evidence="15">
    <location>
        <begin position="734"/>
        <end position="964"/>
    </location>
</feature>
<evidence type="ECO:0000256" key="14">
    <source>
        <dbReference type="SAM" id="Phobius"/>
    </source>
</evidence>
<dbReference type="InterPro" id="IPR052076">
    <property type="entry name" value="TRP_cation_channel"/>
</dbReference>
<dbReference type="Pfam" id="PF12796">
    <property type="entry name" value="Ank_2"/>
    <property type="match status" value="3"/>
</dbReference>
<keyword evidence="3" id="KW-0716">Sensory transduction</keyword>
<keyword evidence="10" id="KW-0325">Glycoprotein</keyword>
<feature type="repeat" description="ANK" evidence="12">
    <location>
        <begin position="568"/>
        <end position="600"/>
    </location>
</feature>
<comment type="subcellular location">
    <subcellularLocation>
        <location evidence="1">Membrane</location>
        <topology evidence="1">Multi-pass membrane protein</topology>
    </subcellularLocation>
</comment>
<name>A0A0A9X472_LYGHE</name>
<feature type="repeat" description="ANK" evidence="12">
    <location>
        <begin position="186"/>
        <end position="218"/>
    </location>
</feature>
<evidence type="ECO:0000256" key="4">
    <source>
        <dbReference type="ARBA" id="ARBA00022692"/>
    </source>
</evidence>
<feature type="transmembrane region" description="Helical" evidence="14">
    <location>
        <begin position="769"/>
        <end position="793"/>
    </location>
</feature>
<feature type="compositionally biased region" description="Polar residues" evidence="13">
    <location>
        <begin position="29"/>
        <end position="38"/>
    </location>
</feature>
<dbReference type="Gene3D" id="1.10.287.70">
    <property type="match status" value="1"/>
</dbReference>
<dbReference type="EMBL" id="GBHO01031702">
    <property type="protein sequence ID" value="JAG11902.1"/>
    <property type="molecule type" value="Transcribed_RNA"/>
</dbReference>